<evidence type="ECO:0000256" key="3">
    <source>
        <dbReference type="SAM" id="SignalP"/>
    </source>
</evidence>
<keyword evidence="2" id="KW-0472">Membrane</keyword>
<protein>
    <recommendedName>
        <fullName evidence="6">Protein DD3-3</fullName>
    </recommendedName>
</protein>
<name>A0AAN8JEC8_PATCE</name>
<keyword evidence="2" id="KW-0812">Transmembrane</keyword>
<dbReference type="AlphaFoldDB" id="A0AAN8JEC8"/>
<dbReference type="PANTHER" id="PTHR35170">
    <property type="entry name" value="PROTEIN DD3-3"/>
    <property type="match status" value="1"/>
</dbReference>
<sequence>MLKAVVFGFLSFVFIQPSSADIYFHNPRGSNNRLDETSRDRNNANRLFDSQNNARGGYNVGNLFYYAGSKLQIEWTNQHSCGAQNANCEIVLQYMCGDNVRDGAIRNTIPENLIQCLDYNCDNDIKFGMHEGYAYWLQNSLRERNRGLFTADQNLNGGRKRARNTRQNPNGKRRGYECAEERDYYPYWHPSPWKDIAVMTNDVSRCDYYKAESENVKGRWYCDIDLTVLELNKRKGLVVPNNKEDCDAFVWPRRSVDGAKGVWKQAPSHGLPAPVCQETEYSRDNHNGNGLHGTPNLFNWTLPNIEAERCVLRFRYNISTNDYDSWTTTAEQNADPGNLGAGTKVNINEKYGFATKEAADARGYTFKNDPIVKIFPDLDIDLALPINTAQYGRTFQDRTFTFDIVKRPADIPDTATIHNLNVRGKRGNIVENYPAVEYDFVPTDLHVSTEDYVHIQWTGSNTNNNGNDGQGRAGTDRNNLVLMRNQVYPEGNGIYNGPGKEFGHFGVNYPQHTSNSTLPLDILTQLAFLQPGQYGGEMSELDDAGTYFNLGAIKAPASGTYHYMCTRNNNFSNRDQKGRLIVSPFPVNEASIGQMGGTLLSKKSKISVEKRVFDLLHLLRAEEWPVEEGTRQISSKEKELNVGDEFASDFLVIYPQEKITKPDKTFTVQMEVDDSKNEVQIYRSNSDNFAAWTKVPAEIKDGKAVFSVQEGGVYVARSNRNVGLIVGLTIFSIVLVIIIVGAIVYFRKHPQKWQTIISNIHKTERSMKSKV</sequence>
<feature type="compositionally biased region" description="Basic and acidic residues" evidence="1">
    <location>
        <begin position="33"/>
        <end position="43"/>
    </location>
</feature>
<gene>
    <name evidence="4" type="ORF">SNE40_014827</name>
</gene>
<reference evidence="4 5" key="1">
    <citation type="submission" date="2024-01" db="EMBL/GenBank/DDBJ databases">
        <title>The genome of the rayed Mediterranean limpet Patella caerulea (Linnaeus, 1758).</title>
        <authorList>
            <person name="Anh-Thu Weber A."/>
            <person name="Halstead-Nussloch G."/>
        </authorList>
    </citation>
    <scope>NUCLEOTIDE SEQUENCE [LARGE SCALE GENOMIC DNA]</scope>
    <source>
        <strain evidence="4">AATW-2023a</strain>
        <tissue evidence="4">Whole specimen</tissue>
    </source>
</reference>
<dbReference type="Proteomes" id="UP001347796">
    <property type="component" value="Unassembled WGS sequence"/>
</dbReference>
<accession>A0AAN8JEC8</accession>
<evidence type="ECO:0000313" key="5">
    <source>
        <dbReference type="Proteomes" id="UP001347796"/>
    </source>
</evidence>
<keyword evidence="5" id="KW-1185">Reference proteome</keyword>
<feature type="chain" id="PRO_5042818274" description="Protein DD3-3" evidence="3">
    <location>
        <begin position="21"/>
        <end position="771"/>
    </location>
</feature>
<feature type="region of interest" description="Disordered" evidence="1">
    <location>
        <begin position="31"/>
        <end position="50"/>
    </location>
</feature>
<feature type="transmembrane region" description="Helical" evidence="2">
    <location>
        <begin position="722"/>
        <end position="746"/>
    </location>
</feature>
<keyword evidence="3" id="KW-0732">Signal</keyword>
<dbReference type="EMBL" id="JAZGQO010000010">
    <property type="protein sequence ID" value="KAK6176566.1"/>
    <property type="molecule type" value="Genomic_DNA"/>
</dbReference>
<keyword evidence="2" id="KW-1133">Transmembrane helix</keyword>
<dbReference type="PANTHER" id="PTHR35170:SF1">
    <property type="entry name" value="PROTEIN DD3-3"/>
    <property type="match status" value="1"/>
</dbReference>
<evidence type="ECO:0000256" key="2">
    <source>
        <dbReference type="SAM" id="Phobius"/>
    </source>
</evidence>
<organism evidence="4 5">
    <name type="scientific">Patella caerulea</name>
    <name type="common">Rayed Mediterranean limpet</name>
    <dbReference type="NCBI Taxonomy" id="87958"/>
    <lineage>
        <taxon>Eukaryota</taxon>
        <taxon>Metazoa</taxon>
        <taxon>Spiralia</taxon>
        <taxon>Lophotrochozoa</taxon>
        <taxon>Mollusca</taxon>
        <taxon>Gastropoda</taxon>
        <taxon>Patellogastropoda</taxon>
        <taxon>Patelloidea</taxon>
        <taxon>Patellidae</taxon>
        <taxon>Patella</taxon>
    </lineage>
</organism>
<comment type="caution">
    <text evidence="4">The sequence shown here is derived from an EMBL/GenBank/DDBJ whole genome shotgun (WGS) entry which is preliminary data.</text>
</comment>
<evidence type="ECO:0000256" key="1">
    <source>
        <dbReference type="SAM" id="MobiDB-lite"/>
    </source>
</evidence>
<evidence type="ECO:0000313" key="4">
    <source>
        <dbReference type="EMBL" id="KAK6176566.1"/>
    </source>
</evidence>
<evidence type="ECO:0008006" key="6">
    <source>
        <dbReference type="Google" id="ProtNLM"/>
    </source>
</evidence>
<feature type="region of interest" description="Disordered" evidence="1">
    <location>
        <begin position="152"/>
        <end position="174"/>
    </location>
</feature>
<feature type="signal peptide" evidence="3">
    <location>
        <begin position="1"/>
        <end position="20"/>
    </location>
</feature>
<proteinExistence type="predicted"/>
<dbReference type="InterPro" id="IPR053320">
    <property type="entry name" value="Protein_DD3-3_O-glyco"/>
</dbReference>